<dbReference type="Pfam" id="PF00135">
    <property type="entry name" value="COesterase"/>
    <property type="match status" value="1"/>
</dbReference>
<dbReference type="InterPro" id="IPR029058">
    <property type="entry name" value="AB_hydrolase_fold"/>
</dbReference>
<dbReference type="Proteomes" id="UP000433883">
    <property type="component" value="Unassembled WGS sequence"/>
</dbReference>
<comment type="caution">
    <text evidence="4">The sequence shown here is derived from an EMBL/GenBank/DDBJ whole genome shotgun (WGS) entry which is preliminary data.</text>
</comment>
<name>A0A8H3U7B7_VENIN</name>
<evidence type="ECO:0000313" key="4">
    <source>
        <dbReference type="EMBL" id="KAE9964769.1"/>
    </source>
</evidence>
<dbReference type="EMBL" id="WNWQ01000668">
    <property type="protein sequence ID" value="KAE9964769.1"/>
    <property type="molecule type" value="Genomic_DNA"/>
</dbReference>
<protein>
    <recommendedName>
        <fullName evidence="3">Carboxylesterase type B domain-containing protein</fullName>
    </recommendedName>
</protein>
<feature type="chain" id="PRO_5034536741" description="Carboxylesterase type B domain-containing protein" evidence="2">
    <location>
        <begin position="20"/>
        <end position="528"/>
    </location>
</feature>
<dbReference type="SUPFAM" id="SSF53474">
    <property type="entry name" value="alpha/beta-Hydrolases"/>
    <property type="match status" value="1"/>
</dbReference>
<dbReference type="InterPro" id="IPR050309">
    <property type="entry name" value="Type-B_Carboxylest/Lipase"/>
</dbReference>
<evidence type="ECO:0000313" key="5">
    <source>
        <dbReference type="Proteomes" id="UP000433883"/>
    </source>
</evidence>
<organism evidence="4 5">
    <name type="scientific">Venturia inaequalis</name>
    <name type="common">Apple scab fungus</name>
    <dbReference type="NCBI Taxonomy" id="5025"/>
    <lineage>
        <taxon>Eukaryota</taxon>
        <taxon>Fungi</taxon>
        <taxon>Dikarya</taxon>
        <taxon>Ascomycota</taxon>
        <taxon>Pezizomycotina</taxon>
        <taxon>Dothideomycetes</taxon>
        <taxon>Pleosporomycetidae</taxon>
        <taxon>Venturiales</taxon>
        <taxon>Venturiaceae</taxon>
        <taxon>Venturia</taxon>
    </lineage>
</organism>
<dbReference type="PANTHER" id="PTHR11559">
    <property type="entry name" value="CARBOXYLESTERASE"/>
    <property type="match status" value="1"/>
</dbReference>
<dbReference type="Gene3D" id="3.40.50.1820">
    <property type="entry name" value="alpha/beta hydrolase"/>
    <property type="match status" value="2"/>
</dbReference>
<accession>A0A8H3U7B7</accession>
<reference evidence="4 5" key="1">
    <citation type="submission" date="2019-11" db="EMBL/GenBank/DDBJ databases">
        <title>Venturia inaequalis Genome Resource.</title>
        <authorList>
            <person name="Lichtner F.J."/>
        </authorList>
    </citation>
    <scope>NUCLEOTIDE SEQUENCE [LARGE SCALE GENOMIC DNA]</scope>
    <source>
        <strain evidence="4">Bline_iso_100314</strain>
    </source>
</reference>
<feature type="region of interest" description="Disordered" evidence="1">
    <location>
        <begin position="326"/>
        <end position="354"/>
    </location>
</feature>
<feature type="domain" description="Carboxylesterase type B" evidence="3">
    <location>
        <begin position="70"/>
        <end position="386"/>
    </location>
</feature>
<dbReference type="AlphaFoldDB" id="A0A8H3U7B7"/>
<feature type="signal peptide" evidence="2">
    <location>
        <begin position="1"/>
        <end position="19"/>
    </location>
</feature>
<sequence length="528" mass="58605">MQFLAYLLAVHSASSFVSGLGVHIDIELPPKPYIQRGEAHAPALHQANPERHLASSETDDFVIEFGHGKHRGDLSDDGSYILWSNIPYSAPPDGTESRWAAPMAPDYQEGVKHDTSTKICPQAQNDSGTEDCLYLDVYVPKKVWDARNGRRIIYPTTAIWIHGGDFTSGSKHNFTNPAGLFEASNDQDNETFIFVAINYRLGIFGWLGGSKFRRDGGIINLGLEDQRSAIEWVYHEISTFGGSKDRIQLIGQGAGAASIIHHYTFKSGSPYYPPRFQGATLLSPGFAESPSDDELNEKYAKILAAAKAEDLDGLAACDSSKLQQINRDQISTSGKGQTSFGPTTGSEEYPDSPGKLLRDGKFSKKISALVGYTTKDDEVSQCYVYYLTKAIMESKSSFLTFAHRYVFDADPVSTGADLNYLFFPQEVTPGVSADAKLAKRYQKFIVNRLRYWDPNDDPDKEDWPVYKEQGDKVMVFGNSGPYYDWKLEKDPMSADDAVKCDRVISGMAQGLSEHVLQSQTPHHHLEMV</sequence>
<dbReference type="PROSITE" id="PS00941">
    <property type="entry name" value="CARBOXYLESTERASE_B_2"/>
    <property type="match status" value="1"/>
</dbReference>
<dbReference type="InterPro" id="IPR019819">
    <property type="entry name" value="Carboxylesterase_B_CS"/>
</dbReference>
<proteinExistence type="predicted"/>
<evidence type="ECO:0000256" key="2">
    <source>
        <dbReference type="SAM" id="SignalP"/>
    </source>
</evidence>
<evidence type="ECO:0000256" key="1">
    <source>
        <dbReference type="SAM" id="MobiDB-lite"/>
    </source>
</evidence>
<feature type="compositionally biased region" description="Polar residues" evidence="1">
    <location>
        <begin position="326"/>
        <end position="346"/>
    </location>
</feature>
<gene>
    <name evidence="4" type="ORF">BLS_008075</name>
</gene>
<evidence type="ECO:0000259" key="3">
    <source>
        <dbReference type="Pfam" id="PF00135"/>
    </source>
</evidence>
<keyword evidence="2" id="KW-0732">Signal</keyword>
<dbReference type="InterPro" id="IPR002018">
    <property type="entry name" value="CarbesteraseB"/>
</dbReference>